<reference evidence="1" key="1">
    <citation type="submission" date="2021-01" db="EMBL/GenBank/DDBJ databases">
        <authorList>
            <person name="Corre E."/>
            <person name="Pelletier E."/>
            <person name="Niang G."/>
            <person name="Scheremetjew M."/>
            <person name="Finn R."/>
            <person name="Kale V."/>
            <person name="Holt S."/>
            <person name="Cochrane G."/>
            <person name="Meng A."/>
            <person name="Brown T."/>
            <person name="Cohen L."/>
        </authorList>
    </citation>
    <scope>NUCLEOTIDE SEQUENCE</scope>
    <source>
        <strain evidence="1">CCMP281</strain>
    </source>
</reference>
<organism evidence="1">
    <name type="scientific">Haptolina ericina</name>
    <dbReference type="NCBI Taxonomy" id="156174"/>
    <lineage>
        <taxon>Eukaryota</taxon>
        <taxon>Haptista</taxon>
        <taxon>Haptophyta</taxon>
        <taxon>Prymnesiophyceae</taxon>
        <taxon>Prymnesiales</taxon>
        <taxon>Prymnesiaceae</taxon>
        <taxon>Haptolina</taxon>
    </lineage>
</organism>
<protein>
    <submittedName>
        <fullName evidence="1">Uncharacterized protein</fullName>
    </submittedName>
</protein>
<evidence type="ECO:0000313" key="1">
    <source>
        <dbReference type="EMBL" id="CAE0109400.1"/>
    </source>
</evidence>
<sequence>MSTLPTDLIVGTGCTAGCTALGCSAAATLGTVGATGGERCGTPHDVCGLFAPMSATMPPRPSATAAMCSAESCNAGRATLGTRRAAGEEAGEEAAGEEPIG</sequence>
<gene>
    <name evidence="1" type="ORF">HERI1096_LOCUS10060</name>
</gene>
<name>A0A7S3AP82_9EUKA</name>
<proteinExistence type="predicted"/>
<dbReference type="AlphaFoldDB" id="A0A7S3AP82"/>
<dbReference type="EMBL" id="HBHX01018085">
    <property type="protein sequence ID" value="CAE0109400.1"/>
    <property type="molecule type" value="Transcribed_RNA"/>
</dbReference>
<accession>A0A7S3AP82</accession>